<evidence type="ECO:0000313" key="3">
    <source>
        <dbReference type="Proteomes" id="UP000014480"/>
    </source>
</evidence>
<dbReference type="STRING" id="1213857.A0A484FRA0"/>
<dbReference type="OrthoDB" id="2420608at2759"/>
<feature type="region of interest" description="Disordered" evidence="1">
    <location>
        <begin position="1"/>
        <end position="38"/>
    </location>
</feature>
<feature type="compositionally biased region" description="Basic and acidic residues" evidence="1">
    <location>
        <begin position="89"/>
        <end position="99"/>
    </location>
</feature>
<evidence type="ECO:0008006" key="4">
    <source>
        <dbReference type="Google" id="ProtNLM"/>
    </source>
</evidence>
<dbReference type="EMBL" id="AMCV02000017">
    <property type="protein sequence ID" value="TDZ20438.1"/>
    <property type="molecule type" value="Genomic_DNA"/>
</dbReference>
<feature type="region of interest" description="Disordered" evidence="1">
    <location>
        <begin position="80"/>
        <end position="226"/>
    </location>
</feature>
<dbReference type="GO" id="GO:0046982">
    <property type="term" value="F:protein heterodimerization activity"/>
    <property type="evidence" value="ECO:0007669"/>
    <property type="project" value="InterPro"/>
</dbReference>
<feature type="region of interest" description="Disordered" evidence="1">
    <location>
        <begin position="502"/>
        <end position="553"/>
    </location>
</feature>
<organism evidence="2 3">
    <name type="scientific">Colletotrichum orbiculare (strain 104-T / ATCC 96160 / CBS 514.97 / LARS 414 / MAFF 240422)</name>
    <name type="common">Cucumber anthracnose fungus</name>
    <name type="synonym">Colletotrichum lagenarium</name>
    <dbReference type="NCBI Taxonomy" id="1213857"/>
    <lineage>
        <taxon>Eukaryota</taxon>
        <taxon>Fungi</taxon>
        <taxon>Dikarya</taxon>
        <taxon>Ascomycota</taxon>
        <taxon>Pezizomycotina</taxon>
        <taxon>Sordariomycetes</taxon>
        <taxon>Hypocreomycetidae</taxon>
        <taxon>Glomerellales</taxon>
        <taxon>Glomerellaceae</taxon>
        <taxon>Colletotrichum</taxon>
        <taxon>Colletotrichum orbiculare species complex</taxon>
    </lineage>
</organism>
<feature type="region of interest" description="Disordered" evidence="1">
    <location>
        <begin position="251"/>
        <end position="271"/>
    </location>
</feature>
<feature type="compositionally biased region" description="Acidic residues" evidence="1">
    <location>
        <begin position="21"/>
        <end position="32"/>
    </location>
</feature>
<feature type="compositionally biased region" description="Acidic residues" evidence="1">
    <location>
        <begin position="737"/>
        <end position="766"/>
    </location>
</feature>
<dbReference type="GO" id="GO:0005634">
    <property type="term" value="C:nucleus"/>
    <property type="evidence" value="ECO:0007669"/>
    <property type="project" value="InterPro"/>
</dbReference>
<feature type="compositionally biased region" description="Acidic residues" evidence="1">
    <location>
        <begin position="104"/>
        <end position="113"/>
    </location>
</feature>
<dbReference type="AlphaFoldDB" id="A0A484FRA0"/>
<feature type="region of interest" description="Disordered" evidence="1">
    <location>
        <begin position="599"/>
        <end position="635"/>
    </location>
</feature>
<feature type="compositionally biased region" description="Basic and acidic residues" evidence="1">
    <location>
        <begin position="384"/>
        <end position="396"/>
    </location>
</feature>
<proteinExistence type="predicted"/>
<gene>
    <name evidence="2" type="ORF">Cob_v006490</name>
</gene>
<feature type="compositionally biased region" description="Basic and acidic residues" evidence="1">
    <location>
        <begin position="521"/>
        <end position="540"/>
    </location>
</feature>
<dbReference type="GO" id="GO:0042393">
    <property type="term" value="F:histone binding"/>
    <property type="evidence" value="ECO:0007669"/>
    <property type="project" value="InterPro"/>
</dbReference>
<dbReference type="Gene3D" id="1.10.20.10">
    <property type="entry name" value="Histone, subunit A"/>
    <property type="match status" value="1"/>
</dbReference>
<dbReference type="InterPro" id="IPR009072">
    <property type="entry name" value="Histone-fold"/>
</dbReference>
<dbReference type="PANTHER" id="PTHR15992">
    <property type="entry name" value="HOLLIDAY JUNCTION RECOGNITION PROTEIN"/>
    <property type="match status" value="1"/>
</dbReference>
<feature type="compositionally biased region" description="Polar residues" evidence="1">
    <location>
        <begin position="601"/>
        <end position="620"/>
    </location>
</feature>
<feature type="compositionally biased region" description="Polar residues" evidence="1">
    <location>
        <begin position="708"/>
        <end position="723"/>
    </location>
</feature>
<dbReference type="Proteomes" id="UP000014480">
    <property type="component" value="Unassembled WGS sequence"/>
</dbReference>
<dbReference type="PANTHER" id="PTHR15992:SF5">
    <property type="entry name" value="HOLLIDAY JUNCTION RECOGNITION PROTEIN"/>
    <property type="match status" value="1"/>
</dbReference>
<protein>
    <recommendedName>
        <fullName evidence="4">Centromere protein Scm3</fullName>
    </recommendedName>
</protein>
<feature type="compositionally biased region" description="Basic residues" evidence="1">
    <location>
        <begin position="397"/>
        <end position="408"/>
    </location>
</feature>
<feature type="region of interest" description="Disordered" evidence="1">
    <location>
        <begin position="336"/>
        <end position="441"/>
    </location>
</feature>
<reference evidence="3" key="1">
    <citation type="journal article" date="2013" name="New Phytol.">
        <title>Comparative genomic and transcriptomic analyses reveal the hemibiotrophic stage shift of Colletotrichum fungi.</title>
        <authorList>
            <person name="Gan P."/>
            <person name="Ikeda K."/>
            <person name="Irieda H."/>
            <person name="Narusaka M."/>
            <person name="O'Connell R.J."/>
            <person name="Narusaka Y."/>
            <person name="Takano Y."/>
            <person name="Kubo Y."/>
            <person name="Shirasu K."/>
        </authorList>
    </citation>
    <scope>NUCLEOTIDE SEQUENCE [LARGE SCALE GENOMIC DNA]</scope>
    <source>
        <strain evidence="3">104-T / ATCC 96160 / CBS 514.97 / LARS 414 / MAFF 240422</strain>
    </source>
</reference>
<dbReference type="InterPro" id="IPR018465">
    <property type="entry name" value="Scm3/HJURP"/>
</dbReference>
<accession>A0A484FRA0</accession>
<feature type="compositionally biased region" description="Acidic residues" evidence="1">
    <location>
        <begin position="122"/>
        <end position="138"/>
    </location>
</feature>
<feature type="compositionally biased region" description="Basic and acidic residues" evidence="1">
    <location>
        <begin position="348"/>
        <end position="364"/>
    </location>
</feature>
<evidence type="ECO:0000313" key="2">
    <source>
        <dbReference type="EMBL" id="TDZ20438.1"/>
    </source>
</evidence>
<feature type="region of interest" description="Disordered" evidence="1">
    <location>
        <begin position="659"/>
        <end position="882"/>
    </location>
</feature>
<reference evidence="3" key="2">
    <citation type="journal article" date="2019" name="Mol. Plant Microbe Interact.">
        <title>Genome sequence resources for four phytopathogenic fungi from the Colletotrichum orbiculare species complex.</title>
        <authorList>
            <person name="Gan P."/>
            <person name="Tsushima A."/>
            <person name="Narusaka M."/>
            <person name="Narusaka Y."/>
            <person name="Takano Y."/>
            <person name="Kubo Y."/>
            <person name="Shirasu K."/>
        </authorList>
    </citation>
    <scope>GENOME REANNOTATION</scope>
    <source>
        <strain evidence="3">104-T / ATCC 96160 / CBS 514.97 / LARS 414 / MAFF 240422</strain>
    </source>
</reference>
<feature type="compositionally biased region" description="Acidic residues" evidence="1">
    <location>
        <begin position="507"/>
        <end position="516"/>
    </location>
</feature>
<feature type="region of interest" description="Disordered" evidence="1">
    <location>
        <begin position="921"/>
        <end position="948"/>
    </location>
</feature>
<comment type="caution">
    <text evidence="2">The sequence shown here is derived from an EMBL/GenBank/DDBJ whole genome shotgun (WGS) entry which is preliminary data.</text>
</comment>
<evidence type="ECO:0000256" key="1">
    <source>
        <dbReference type="SAM" id="MobiDB-lite"/>
    </source>
</evidence>
<keyword evidence="3" id="KW-1185">Reference proteome</keyword>
<feature type="compositionally biased region" description="Polar residues" evidence="1">
    <location>
        <begin position="183"/>
        <end position="195"/>
    </location>
</feature>
<name>A0A484FRA0_COLOR</name>
<feature type="region of interest" description="Disordered" evidence="1">
    <location>
        <begin position="465"/>
        <end position="484"/>
    </location>
</feature>
<sequence length="998" mass="109826">MDPSTKRSRTGPSPMGQQNHDEDDELNFEPDEVSQMRDPGYYFEQSRAFAAFKLKSTFEHIFEKYEKDFTGIGDEIDLRTGKILTNNGHLEKMRNERDTGIQNPEDEEEDGLLLEDAFRSDGEDDEDEASEADEDEEANPPTNGDEERIGLGKTLKPIESGDFESSEGPLVRPDSKPGLADTTKGQVQPPSNPATSHRPGTGELKSSANVWGSDPESVDPTWQVPDIDTPRIEDVVMSKMSGSRYRIPATRGYKSVWSSRQDSEEERMASEPAQVDIAMLVRARHESFRIGRATSMKPLPAFNTDDDNEDDILAMSIAEKKLRAKKNAVVAAITEKVIADGSGAPAEKQQRISTEHGQAHEESAHLPLAKKRNDGSFKATSTPKQHEPEKPQSIRDKPRRSRTSRRIRANNDDPNSSGIQLAPASDDPMSSAKETMHQRTHQRLVVEIFSRPPAAEELSHFVDPDDIDTFVSDDQQHPLPQTDADTTMLGQSLQVLKSEIAGANGAPDEEIAEEAPSEAMKQNEDPRETPQEKFTRHEIDPSYAFSDDEDEIPRAKTRAGRLEKPDIIVGAVAASPTIGHAVAPLAVPGDIDVVEREPEVTTFQSNKQALELDQGSQDPDISTGRGESPLSETDAMNIDEATEVQPKLNMEDFLTDALVQQHNDPEQTVEEPLTTDDQLVEEIAQEQPAQGTATPEEQPENTHDAIILSSSPAIPLDRSQSPISEDEENEWFAIPLDLDDMDASGAETEPEPEPQPEVQPESEMDLELPVIPVAVDEEPTPTLSSRPRRGRPPKSGNRVQRSMTSPMRHLNLHSSSPLRRYAINKNTPIPLDEPETSTAPAEPSSPQTLPIHPPPPAAKPSPRLRPKPSTPSNSRTYSSLIPDDEDELTIDLFKTWTASGSSSYASRRPTPFAPVLLAGPHTKISTPRTHHSHVPSSGAGASENRGKKRKAAWAYASTPTKVHIGSPSKSLIKTPGGHLRRCGEEGFKCDRDFCFTCL</sequence>
<dbReference type="Pfam" id="PF10384">
    <property type="entry name" value="Scm3"/>
    <property type="match status" value="1"/>
</dbReference>